<dbReference type="KEGG" id="paqt:E8L99_08200"/>
<dbReference type="GO" id="GO:0004300">
    <property type="term" value="F:enoyl-CoA hydratase activity"/>
    <property type="evidence" value="ECO:0007669"/>
    <property type="project" value="UniProtKB-EC"/>
</dbReference>
<evidence type="ECO:0000259" key="15">
    <source>
        <dbReference type="Pfam" id="PF02737"/>
    </source>
</evidence>
<dbReference type="InterPro" id="IPR008927">
    <property type="entry name" value="6-PGluconate_DH-like_C_sf"/>
</dbReference>
<evidence type="ECO:0000256" key="7">
    <source>
        <dbReference type="ARBA" id="ARBA00023002"/>
    </source>
</evidence>
<dbReference type="Pfam" id="PF00378">
    <property type="entry name" value="ECH_1"/>
    <property type="match status" value="1"/>
</dbReference>
<comment type="similarity">
    <text evidence="13">Belongs to the enoyl-CoA hydratase/isomerase family.</text>
</comment>
<keyword evidence="9" id="KW-0443">Lipid metabolism</keyword>
<keyword evidence="11" id="KW-0511">Multifunctional enzyme</keyword>
<proteinExistence type="inferred from homology"/>
<dbReference type="EMBL" id="CP039865">
    <property type="protein sequence ID" value="QCK85745.1"/>
    <property type="molecule type" value="Genomic_DNA"/>
</dbReference>
<evidence type="ECO:0000313" key="17">
    <source>
        <dbReference type="Proteomes" id="UP000298588"/>
    </source>
</evidence>
<evidence type="ECO:0000259" key="14">
    <source>
        <dbReference type="Pfam" id="PF00725"/>
    </source>
</evidence>
<evidence type="ECO:0000256" key="3">
    <source>
        <dbReference type="ARBA" id="ARBA00008750"/>
    </source>
</evidence>
<gene>
    <name evidence="16" type="ORF">E8L99_08200</name>
</gene>
<reference evidence="16 17" key="1">
    <citation type="submission" date="2019-04" db="EMBL/GenBank/DDBJ databases">
        <title>Phreatobacter aquaticus sp. nov.</title>
        <authorList>
            <person name="Choi A."/>
            <person name="Baek K."/>
        </authorList>
    </citation>
    <scope>NUCLEOTIDE SEQUENCE [LARGE SCALE GENOMIC DNA]</scope>
    <source>
        <strain evidence="16 17">NMCR1094</strain>
    </source>
</reference>
<keyword evidence="7" id="KW-0560">Oxidoreductase</keyword>
<dbReference type="InterPro" id="IPR050136">
    <property type="entry name" value="FA_oxidation_alpha_subunit"/>
</dbReference>
<dbReference type="InterPro" id="IPR036291">
    <property type="entry name" value="NAD(P)-bd_dom_sf"/>
</dbReference>
<evidence type="ECO:0000256" key="5">
    <source>
        <dbReference type="ARBA" id="ARBA00022832"/>
    </source>
</evidence>
<evidence type="ECO:0000256" key="13">
    <source>
        <dbReference type="RuleBase" id="RU003707"/>
    </source>
</evidence>
<accession>A0A4D7QFR0</accession>
<dbReference type="EC" id="4.2.1.17" evidence="4"/>
<dbReference type="SUPFAM" id="SSF48179">
    <property type="entry name" value="6-phosphogluconate dehydrogenase C-terminal domain-like"/>
    <property type="match status" value="2"/>
</dbReference>
<dbReference type="Gene3D" id="1.10.1040.50">
    <property type="match status" value="1"/>
</dbReference>
<dbReference type="Proteomes" id="UP000298588">
    <property type="component" value="Chromosome"/>
</dbReference>
<comment type="pathway">
    <text evidence="1">Lipid metabolism; fatty acid beta-oxidation.</text>
</comment>
<feature type="domain" description="3-hydroxyacyl-CoA dehydrogenase C-terminal" evidence="14">
    <location>
        <begin position="510"/>
        <end position="607"/>
    </location>
</feature>
<keyword evidence="5" id="KW-0276">Fatty acid metabolism</keyword>
<evidence type="ECO:0000256" key="11">
    <source>
        <dbReference type="ARBA" id="ARBA00023268"/>
    </source>
</evidence>
<evidence type="ECO:0000256" key="4">
    <source>
        <dbReference type="ARBA" id="ARBA00012076"/>
    </source>
</evidence>
<comment type="catalytic activity">
    <reaction evidence="12">
        <text>a (3S)-3-hydroxyacyl-CoA + NAD(+) = a 3-oxoacyl-CoA + NADH + H(+)</text>
        <dbReference type="Rhea" id="RHEA:22432"/>
        <dbReference type="ChEBI" id="CHEBI:15378"/>
        <dbReference type="ChEBI" id="CHEBI:57318"/>
        <dbReference type="ChEBI" id="CHEBI:57540"/>
        <dbReference type="ChEBI" id="CHEBI:57945"/>
        <dbReference type="ChEBI" id="CHEBI:90726"/>
        <dbReference type="EC" id="1.1.1.35"/>
    </reaction>
</comment>
<organism evidence="16 17">
    <name type="scientific">Phreatobacter aquaticus</name>
    <dbReference type="NCBI Taxonomy" id="2570229"/>
    <lineage>
        <taxon>Bacteria</taxon>
        <taxon>Pseudomonadati</taxon>
        <taxon>Pseudomonadota</taxon>
        <taxon>Alphaproteobacteria</taxon>
        <taxon>Hyphomicrobiales</taxon>
        <taxon>Phreatobacteraceae</taxon>
        <taxon>Phreatobacter</taxon>
    </lineage>
</organism>
<keyword evidence="8" id="KW-0520">NAD</keyword>
<sequence length="735" mass="78902">MNLKNFTWSVDSDGIALLTWDMKDKSMNVIDVSVGEDLNAAIDAAVADPAVKGVVITSGKETFSGGADLTMLDQMGKTLAASAKAKGPEAAMVDFFEQSRQFSLVIRKLETCGKPFVAAINGMCLGGAFEITLGCHARIASDNPKLRVGLPEVKVGLFPGAGGTQRVPRMVNTQDALQMLLKGDQLKADRAKAMGLIDDIVPAATLIEAAKARLKAGVDPKKAWDKDKFRLPSGPIYSAAGMMVWPAANAIYRRETYDNFPGARAILKCVYEGLQVPMDTALRIESRYFANVLRSPQAQAMIRSLFVSMGALGKGLRRPAGVPASQLKTIGVLGAGFMGAGIAYVSAQAGFDVVLIDRDQEAADKGKAHSQKLMTDQVNKGRATSAQRDALLGKITATPDYAALANVDLVIEAVFEDPAVKADVIKRAEAAIRPEVVFASNTSTLPITGLAQNSVRPDQFIGIHFFSPVDRMMLVETIMAEKTGDKALAVALDYIKAIKKTPIVVNDTRGFYVNRCVGNYIKEAHLMVMEGVPPVMIDNLAKQAGMPVGPLTLNDEVAIDLGLKILKATKLQVGTQAVDPQQEKLLTFLVEQEGRIGKKAKKGFYDYPDNAKKTIWPGLKAFVGSQQDPDEINRQEIIDRLLVTTALEAARCVEEGVVTDPREADVGSILGFGFAPWSGGTLSYIDMTGTKAFVAKCDALAAKFGDRFAPNKLLRDMAAAGETFYGRMNKTKAAA</sequence>
<keyword evidence="17" id="KW-1185">Reference proteome</keyword>
<name>A0A4D7QFR0_9HYPH</name>
<dbReference type="PANTHER" id="PTHR43612:SF3">
    <property type="entry name" value="TRIFUNCTIONAL ENZYME SUBUNIT ALPHA, MITOCHONDRIAL"/>
    <property type="match status" value="1"/>
</dbReference>
<dbReference type="RefSeq" id="WP_137099078.1">
    <property type="nucleotide sequence ID" value="NZ_CP039865.1"/>
</dbReference>
<dbReference type="UniPathway" id="UPA00659"/>
<evidence type="ECO:0000256" key="6">
    <source>
        <dbReference type="ARBA" id="ARBA00022963"/>
    </source>
</evidence>
<dbReference type="Gene3D" id="3.40.50.720">
    <property type="entry name" value="NAD(P)-binding Rossmann-like Domain"/>
    <property type="match status" value="1"/>
</dbReference>
<dbReference type="SUPFAM" id="SSF51735">
    <property type="entry name" value="NAD(P)-binding Rossmann-fold domains"/>
    <property type="match status" value="1"/>
</dbReference>
<dbReference type="Pfam" id="PF02737">
    <property type="entry name" value="3HCDH_N"/>
    <property type="match status" value="1"/>
</dbReference>
<evidence type="ECO:0000313" key="16">
    <source>
        <dbReference type="EMBL" id="QCK85745.1"/>
    </source>
</evidence>
<evidence type="ECO:0000256" key="8">
    <source>
        <dbReference type="ARBA" id="ARBA00023027"/>
    </source>
</evidence>
<feature type="domain" description="3-hydroxyacyl-CoA dehydrogenase NAD binding" evidence="15">
    <location>
        <begin position="329"/>
        <end position="508"/>
    </location>
</feature>
<evidence type="ECO:0000256" key="9">
    <source>
        <dbReference type="ARBA" id="ARBA00023098"/>
    </source>
</evidence>
<dbReference type="InterPro" id="IPR029045">
    <property type="entry name" value="ClpP/crotonase-like_dom_sf"/>
</dbReference>
<dbReference type="OrthoDB" id="9771883at2"/>
<dbReference type="PANTHER" id="PTHR43612">
    <property type="entry name" value="TRIFUNCTIONAL ENZYME SUBUNIT ALPHA"/>
    <property type="match status" value="1"/>
</dbReference>
<comment type="similarity">
    <text evidence="3">In the N-terminal section; belongs to the enoyl-CoA hydratase/isomerase family.</text>
</comment>
<dbReference type="FunFam" id="3.40.50.720:FF:000009">
    <property type="entry name" value="Fatty oxidation complex, alpha subunit"/>
    <property type="match status" value="1"/>
</dbReference>
<dbReference type="Gene3D" id="3.90.226.10">
    <property type="entry name" value="2-enoyl-CoA Hydratase, Chain A, domain 1"/>
    <property type="match status" value="1"/>
</dbReference>
<dbReference type="InterPro" id="IPR006176">
    <property type="entry name" value="3-OHacyl-CoA_DH_NAD-bd"/>
</dbReference>
<dbReference type="Pfam" id="PF00725">
    <property type="entry name" value="3HCDH"/>
    <property type="match status" value="1"/>
</dbReference>
<keyword evidence="10" id="KW-0456">Lyase</keyword>
<dbReference type="GO" id="GO:0070403">
    <property type="term" value="F:NAD+ binding"/>
    <property type="evidence" value="ECO:0007669"/>
    <property type="project" value="InterPro"/>
</dbReference>
<evidence type="ECO:0000256" key="12">
    <source>
        <dbReference type="ARBA" id="ARBA00049556"/>
    </source>
</evidence>
<comment type="similarity">
    <text evidence="2">In the central section; belongs to the 3-hydroxyacyl-CoA dehydrogenase family.</text>
</comment>
<evidence type="ECO:0000256" key="1">
    <source>
        <dbReference type="ARBA" id="ARBA00005005"/>
    </source>
</evidence>
<dbReference type="CDD" id="cd06558">
    <property type="entry name" value="crotonase-like"/>
    <property type="match status" value="1"/>
</dbReference>
<evidence type="ECO:0000256" key="2">
    <source>
        <dbReference type="ARBA" id="ARBA00007005"/>
    </source>
</evidence>
<dbReference type="SUPFAM" id="SSF52096">
    <property type="entry name" value="ClpP/crotonase"/>
    <property type="match status" value="1"/>
</dbReference>
<dbReference type="GO" id="GO:0016509">
    <property type="term" value="F:long-chain (3S)-3-hydroxyacyl-CoA dehydrogenase (NAD+) activity"/>
    <property type="evidence" value="ECO:0007669"/>
    <property type="project" value="TreeGrafter"/>
</dbReference>
<evidence type="ECO:0000256" key="10">
    <source>
        <dbReference type="ARBA" id="ARBA00023239"/>
    </source>
</evidence>
<dbReference type="PROSITE" id="PS00166">
    <property type="entry name" value="ENOYL_COA_HYDRATASE"/>
    <property type="match status" value="1"/>
</dbReference>
<dbReference type="InterPro" id="IPR001753">
    <property type="entry name" value="Enoyl-CoA_hydra/iso"/>
</dbReference>
<protein>
    <recommendedName>
        <fullName evidence="4">enoyl-CoA hydratase</fullName>
        <ecNumber evidence="4">4.2.1.17</ecNumber>
    </recommendedName>
</protein>
<keyword evidence="6" id="KW-0442">Lipid degradation</keyword>
<dbReference type="InterPro" id="IPR006108">
    <property type="entry name" value="3HC_DH_C"/>
</dbReference>
<dbReference type="GO" id="GO:0006635">
    <property type="term" value="P:fatty acid beta-oxidation"/>
    <property type="evidence" value="ECO:0007669"/>
    <property type="project" value="UniProtKB-UniPathway"/>
</dbReference>
<dbReference type="InterPro" id="IPR018376">
    <property type="entry name" value="Enoyl-CoA_hyd/isom_CS"/>
</dbReference>
<dbReference type="AlphaFoldDB" id="A0A4D7QFR0"/>